<sequence>MLFVIALLLTPTLVSSQLTARQNVPAGLDITCSASEIEKSVSAAQKTCASMGIPVSTDIATSTPQATLPSTQTPPPASQDTLPETSPAIPSPPPTPQTPSPAPQTPSIAPETPSSASQTPSPASQTPSATPQNSSSLKPQAGVTTNTSSATNRTSSVPRNGTTATTNSKTQNSTSATVNSHSAGVPIPPKTGEGARNSFGSSSYFFGLSASFMTIIRIVELGQLSRSTCLNLKVLPLD</sequence>
<reference evidence="3" key="1">
    <citation type="submission" date="2013-11" db="EMBL/GenBank/DDBJ databases">
        <title>Genome sequence of the fusiform rust pathogen reveals effectors for host alternation and coevolution with pine.</title>
        <authorList>
            <consortium name="DOE Joint Genome Institute"/>
            <person name="Smith K."/>
            <person name="Pendleton A."/>
            <person name="Kubisiak T."/>
            <person name="Anderson C."/>
            <person name="Salamov A."/>
            <person name="Aerts A."/>
            <person name="Riley R."/>
            <person name="Clum A."/>
            <person name="Lindquist E."/>
            <person name="Ence D."/>
            <person name="Campbell M."/>
            <person name="Kronenberg Z."/>
            <person name="Feau N."/>
            <person name="Dhillon B."/>
            <person name="Hamelin R."/>
            <person name="Burleigh J."/>
            <person name="Smith J."/>
            <person name="Yandell M."/>
            <person name="Nelson C."/>
            <person name="Grigoriev I."/>
            <person name="Davis J."/>
        </authorList>
    </citation>
    <scope>NUCLEOTIDE SEQUENCE</scope>
    <source>
        <strain evidence="3">G11</strain>
    </source>
</reference>
<evidence type="ECO:0000313" key="4">
    <source>
        <dbReference type="Proteomes" id="UP000886653"/>
    </source>
</evidence>
<feature type="region of interest" description="Disordered" evidence="1">
    <location>
        <begin position="61"/>
        <end position="194"/>
    </location>
</feature>
<comment type="caution">
    <text evidence="3">The sequence shown here is derived from an EMBL/GenBank/DDBJ whole genome shotgun (WGS) entry which is preliminary data.</text>
</comment>
<dbReference type="AlphaFoldDB" id="A0A9P6NI22"/>
<proteinExistence type="predicted"/>
<evidence type="ECO:0000256" key="2">
    <source>
        <dbReference type="SAM" id="SignalP"/>
    </source>
</evidence>
<protein>
    <submittedName>
        <fullName evidence="3">Uncharacterized protein</fullName>
    </submittedName>
</protein>
<dbReference type="Proteomes" id="UP000886653">
    <property type="component" value="Unassembled WGS sequence"/>
</dbReference>
<accession>A0A9P6NI22</accession>
<organism evidence="3 4">
    <name type="scientific">Cronartium quercuum f. sp. fusiforme G11</name>
    <dbReference type="NCBI Taxonomy" id="708437"/>
    <lineage>
        <taxon>Eukaryota</taxon>
        <taxon>Fungi</taxon>
        <taxon>Dikarya</taxon>
        <taxon>Basidiomycota</taxon>
        <taxon>Pucciniomycotina</taxon>
        <taxon>Pucciniomycetes</taxon>
        <taxon>Pucciniales</taxon>
        <taxon>Coleosporiaceae</taxon>
        <taxon>Cronartium</taxon>
    </lineage>
</organism>
<evidence type="ECO:0000256" key="1">
    <source>
        <dbReference type="SAM" id="MobiDB-lite"/>
    </source>
</evidence>
<name>A0A9P6NI22_9BASI</name>
<feature type="compositionally biased region" description="Polar residues" evidence="1">
    <location>
        <begin position="61"/>
        <end position="71"/>
    </location>
</feature>
<evidence type="ECO:0000313" key="3">
    <source>
        <dbReference type="EMBL" id="KAG0144499.1"/>
    </source>
</evidence>
<dbReference type="EMBL" id="MU167294">
    <property type="protein sequence ID" value="KAG0144499.1"/>
    <property type="molecule type" value="Genomic_DNA"/>
</dbReference>
<feature type="compositionally biased region" description="Pro residues" evidence="1">
    <location>
        <begin position="89"/>
        <end position="104"/>
    </location>
</feature>
<feature type="compositionally biased region" description="Polar residues" evidence="1">
    <location>
        <begin position="157"/>
        <end position="182"/>
    </location>
</feature>
<feature type="compositionally biased region" description="Low complexity" evidence="1">
    <location>
        <begin position="105"/>
        <end position="132"/>
    </location>
</feature>
<keyword evidence="4" id="KW-1185">Reference proteome</keyword>
<gene>
    <name evidence="3" type="ORF">CROQUDRAFT_94983</name>
</gene>
<keyword evidence="2" id="KW-0732">Signal</keyword>
<feature type="chain" id="PRO_5040255302" evidence="2">
    <location>
        <begin position="17"/>
        <end position="238"/>
    </location>
</feature>
<feature type="signal peptide" evidence="2">
    <location>
        <begin position="1"/>
        <end position="16"/>
    </location>
</feature>
<feature type="compositionally biased region" description="Low complexity" evidence="1">
    <location>
        <begin position="144"/>
        <end position="156"/>
    </location>
</feature>